<dbReference type="GO" id="GO:0030973">
    <property type="term" value="F:molybdate ion binding"/>
    <property type="evidence" value="ECO:0007669"/>
    <property type="project" value="TreeGrafter"/>
</dbReference>
<comment type="similarity">
    <text evidence="1">Belongs to the bacterial solute-binding protein ModA family.</text>
</comment>
<gene>
    <name evidence="5" type="primary">modA</name>
    <name evidence="5" type="ORF">PARC_a1668</name>
</gene>
<dbReference type="InterPro" id="IPR050682">
    <property type="entry name" value="ModA/WtpA"/>
</dbReference>
<sequence length="250" mass="27672">MSKLYNTWLGYFLLIACTLSCGVNAKETLQVAVASNFKTVLQTLLKRSPLPNVDVKISAASSGVLYSQIVHGAPFDVFLSADDFRPQSLIKEGYAEQSSLITYALGELALWQPKAEKVNDKVAIANPRFSPYGRASEHYANNHFKKPVNYVYGNNITHAFQFVESGNVGVGLVAVSSLKAAYSNTQDQKYLDYTVLPTNQYPDIIQQGVIISSTKKRASAKQLMQFLMTQATQQQLIELGYRIKDNNASK</sequence>
<reference evidence="5 6" key="1">
    <citation type="journal article" date="2012" name="J. Bacteriol.">
        <title>Genome sequences of type strains of seven species of the marine bacterium Pseudoalteromonas.</title>
        <authorList>
            <person name="Xie B.B."/>
            <person name="Shu Y.L."/>
            <person name="Qin Q.L."/>
            <person name="Rong J.C."/>
            <person name="Zhang X.Y."/>
            <person name="Chen X.L."/>
            <person name="Shi M."/>
            <person name="He H.L."/>
            <person name="Zhou B.C."/>
            <person name="Zhang Y.Z."/>
        </authorList>
    </citation>
    <scope>NUCLEOTIDE SEQUENCE [LARGE SCALE GENOMIC DNA]</scope>
    <source>
        <strain evidence="5 6">A 37-1-2</strain>
    </source>
</reference>
<keyword evidence="3 4" id="KW-0732">Signal</keyword>
<dbReference type="EMBL" id="CP011025">
    <property type="protein sequence ID" value="ATC86255.1"/>
    <property type="molecule type" value="Genomic_DNA"/>
</dbReference>
<proteinExistence type="inferred from homology"/>
<dbReference type="NCBIfam" id="TIGR01256">
    <property type="entry name" value="modA"/>
    <property type="match status" value="1"/>
</dbReference>
<dbReference type="GO" id="GO:0015689">
    <property type="term" value="P:molybdate ion transport"/>
    <property type="evidence" value="ECO:0007669"/>
    <property type="project" value="InterPro"/>
</dbReference>
<dbReference type="OrthoDB" id="9785015at2"/>
<evidence type="ECO:0000256" key="2">
    <source>
        <dbReference type="ARBA" id="ARBA00022723"/>
    </source>
</evidence>
<feature type="chain" id="PRO_5011973572" evidence="4">
    <location>
        <begin position="26"/>
        <end position="250"/>
    </location>
</feature>
<name>A0A290S3K1_9GAMM</name>
<evidence type="ECO:0000313" key="6">
    <source>
        <dbReference type="Proteomes" id="UP000016505"/>
    </source>
</evidence>
<dbReference type="Gene3D" id="3.40.190.10">
    <property type="entry name" value="Periplasmic binding protein-like II"/>
    <property type="match status" value="2"/>
</dbReference>
<dbReference type="PANTHER" id="PTHR30632:SF14">
    <property type="entry name" value="TUNGSTATE_MOLYBDATE_CHROMATE-BINDING PROTEIN MODA"/>
    <property type="match status" value="1"/>
</dbReference>
<accession>A0A290S3K1</accession>
<dbReference type="PROSITE" id="PS51257">
    <property type="entry name" value="PROKAR_LIPOPROTEIN"/>
    <property type="match status" value="1"/>
</dbReference>
<dbReference type="SUPFAM" id="SSF53850">
    <property type="entry name" value="Periplasmic binding protein-like II"/>
    <property type="match status" value="1"/>
</dbReference>
<dbReference type="Proteomes" id="UP000016505">
    <property type="component" value="Chromosome I"/>
</dbReference>
<organism evidence="5 6">
    <name type="scientific">Pseudoalteromonas arctica A 37-1-2</name>
    <dbReference type="NCBI Taxonomy" id="1117313"/>
    <lineage>
        <taxon>Bacteria</taxon>
        <taxon>Pseudomonadati</taxon>
        <taxon>Pseudomonadota</taxon>
        <taxon>Gammaproteobacteria</taxon>
        <taxon>Alteromonadales</taxon>
        <taxon>Pseudoalteromonadaceae</taxon>
        <taxon>Pseudoalteromonas</taxon>
    </lineage>
</organism>
<dbReference type="RefSeq" id="WP_010552540.1">
    <property type="nucleotide sequence ID" value="NZ_CP011025.1"/>
</dbReference>
<dbReference type="GO" id="GO:0046872">
    <property type="term" value="F:metal ion binding"/>
    <property type="evidence" value="ECO:0007669"/>
    <property type="project" value="UniProtKB-KW"/>
</dbReference>
<dbReference type="KEGG" id="part:PARC_a1668"/>
<feature type="signal peptide" evidence="4">
    <location>
        <begin position="1"/>
        <end position="25"/>
    </location>
</feature>
<dbReference type="PANTHER" id="PTHR30632">
    <property type="entry name" value="MOLYBDATE-BINDING PERIPLASMIC PROTEIN"/>
    <property type="match status" value="1"/>
</dbReference>
<dbReference type="InterPro" id="IPR005950">
    <property type="entry name" value="ModA"/>
</dbReference>
<keyword evidence="2" id="KW-0479">Metal-binding</keyword>
<evidence type="ECO:0000313" key="5">
    <source>
        <dbReference type="EMBL" id="ATC86255.1"/>
    </source>
</evidence>
<evidence type="ECO:0000256" key="4">
    <source>
        <dbReference type="SAM" id="SignalP"/>
    </source>
</evidence>
<dbReference type="AlphaFoldDB" id="A0A290S3K1"/>
<evidence type="ECO:0000256" key="3">
    <source>
        <dbReference type="ARBA" id="ARBA00022729"/>
    </source>
</evidence>
<protein>
    <submittedName>
        <fullName evidence="5">Molybdate transport system substrate-binding protein</fullName>
    </submittedName>
</protein>
<evidence type="ECO:0000256" key="1">
    <source>
        <dbReference type="ARBA" id="ARBA00009175"/>
    </source>
</evidence>
<dbReference type="Pfam" id="PF13531">
    <property type="entry name" value="SBP_bac_11"/>
    <property type="match status" value="1"/>
</dbReference>